<evidence type="ECO:0000256" key="3">
    <source>
        <dbReference type="ARBA" id="ARBA00022801"/>
    </source>
</evidence>
<gene>
    <name evidence="11" type="ORF">NliqN6_6220</name>
</gene>
<evidence type="ECO:0000256" key="6">
    <source>
        <dbReference type="ARBA" id="ARBA00034617"/>
    </source>
</evidence>
<dbReference type="SUPFAM" id="SSF52540">
    <property type="entry name" value="P-loop containing nucleoside triphosphate hydrolases"/>
    <property type="match status" value="1"/>
</dbReference>
<keyword evidence="4 7" id="KW-0347">Helicase</keyword>
<dbReference type="NCBIfam" id="TIGR00614">
    <property type="entry name" value="recQ_fam"/>
    <property type="match status" value="1"/>
</dbReference>
<dbReference type="PANTHER" id="PTHR13710">
    <property type="entry name" value="DNA HELICASE RECQ FAMILY MEMBER"/>
    <property type="match status" value="1"/>
</dbReference>
<evidence type="ECO:0000259" key="9">
    <source>
        <dbReference type="PROSITE" id="PS51192"/>
    </source>
</evidence>
<comment type="caution">
    <text evidence="11">The sequence shown here is derived from an EMBL/GenBank/DDBJ whole genome shotgun (WGS) entry which is preliminary data.</text>
</comment>
<dbReference type="Proteomes" id="UP000620104">
    <property type="component" value="Unassembled WGS sequence"/>
</dbReference>
<dbReference type="EMBL" id="BLZA01000049">
    <property type="protein sequence ID" value="GHJ89818.1"/>
    <property type="molecule type" value="Genomic_DNA"/>
</dbReference>
<evidence type="ECO:0000313" key="12">
    <source>
        <dbReference type="Proteomes" id="UP000620104"/>
    </source>
</evidence>
<dbReference type="PROSITE" id="PS51194">
    <property type="entry name" value="HELICASE_CTER"/>
    <property type="match status" value="1"/>
</dbReference>
<dbReference type="GO" id="GO:0005634">
    <property type="term" value="C:nucleus"/>
    <property type="evidence" value="ECO:0007669"/>
    <property type="project" value="UniProtKB-SubCell"/>
</dbReference>
<dbReference type="AlphaFoldDB" id="A0A8H3TZA6"/>
<dbReference type="OrthoDB" id="2587207at2759"/>
<dbReference type="InterPro" id="IPR004589">
    <property type="entry name" value="DNA_helicase_ATP-dep_RecQ"/>
</dbReference>
<dbReference type="GO" id="GO:0009378">
    <property type="term" value="F:four-way junction helicase activity"/>
    <property type="evidence" value="ECO:0007669"/>
    <property type="project" value="TreeGrafter"/>
</dbReference>
<comment type="catalytic activity">
    <reaction evidence="7">
        <text>ATP + H2O = ADP + phosphate + H(+)</text>
        <dbReference type="Rhea" id="RHEA:13065"/>
        <dbReference type="ChEBI" id="CHEBI:15377"/>
        <dbReference type="ChEBI" id="CHEBI:15378"/>
        <dbReference type="ChEBI" id="CHEBI:30616"/>
        <dbReference type="ChEBI" id="CHEBI:43474"/>
        <dbReference type="ChEBI" id="CHEBI:456216"/>
    </reaction>
</comment>
<dbReference type="InterPro" id="IPR011545">
    <property type="entry name" value="DEAD/DEAH_box_helicase_dom"/>
</dbReference>
<dbReference type="GO" id="GO:0016787">
    <property type="term" value="F:hydrolase activity"/>
    <property type="evidence" value="ECO:0007669"/>
    <property type="project" value="UniProtKB-KW"/>
</dbReference>
<dbReference type="PANTHER" id="PTHR13710:SF152">
    <property type="entry name" value="ATP-DEPENDENT DNA HELICASE Q5"/>
    <property type="match status" value="1"/>
</dbReference>
<dbReference type="InterPro" id="IPR032284">
    <property type="entry name" value="RecQ_Zn-bd"/>
</dbReference>
<accession>A0A8H3TZA6</accession>
<dbReference type="GO" id="GO:0005737">
    <property type="term" value="C:cytoplasm"/>
    <property type="evidence" value="ECO:0007669"/>
    <property type="project" value="TreeGrafter"/>
</dbReference>
<keyword evidence="5 7" id="KW-0067">ATP-binding</keyword>
<dbReference type="Pfam" id="PF00271">
    <property type="entry name" value="Helicase_C"/>
    <property type="match status" value="1"/>
</dbReference>
<dbReference type="GO" id="GO:0005694">
    <property type="term" value="C:chromosome"/>
    <property type="evidence" value="ECO:0007669"/>
    <property type="project" value="TreeGrafter"/>
</dbReference>
<dbReference type="SMART" id="SM00490">
    <property type="entry name" value="HELICc"/>
    <property type="match status" value="1"/>
</dbReference>
<evidence type="ECO:0000256" key="4">
    <source>
        <dbReference type="ARBA" id="ARBA00022806"/>
    </source>
</evidence>
<dbReference type="GO" id="GO:0003676">
    <property type="term" value="F:nucleic acid binding"/>
    <property type="evidence" value="ECO:0007669"/>
    <property type="project" value="InterPro"/>
</dbReference>
<keyword evidence="2 7" id="KW-0547">Nucleotide-binding</keyword>
<dbReference type="CDD" id="cd17920">
    <property type="entry name" value="DEXHc_RecQ"/>
    <property type="match status" value="1"/>
</dbReference>
<dbReference type="EC" id="5.6.2.4" evidence="7"/>
<keyword evidence="3 7" id="KW-0378">Hydrolase</keyword>
<comment type="similarity">
    <text evidence="1 7">Belongs to the helicase family. RecQ subfamily.</text>
</comment>
<dbReference type="PROSITE" id="PS51192">
    <property type="entry name" value="HELICASE_ATP_BIND_1"/>
    <property type="match status" value="1"/>
</dbReference>
<evidence type="ECO:0000256" key="5">
    <source>
        <dbReference type="ARBA" id="ARBA00022840"/>
    </source>
</evidence>
<dbReference type="GO" id="GO:0043138">
    <property type="term" value="F:3'-5' DNA helicase activity"/>
    <property type="evidence" value="ECO:0007669"/>
    <property type="project" value="UniProtKB-EC"/>
</dbReference>
<evidence type="ECO:0000256" key="8">
    <source>
        <dbReference type="SAM" id="MobiDB-lite"/>
    </source>
</evidence>
<name>A0A8H3TZA6_9TREE</name>
<dbReference type="Pfam" id="PF16124">
    <property type="entry name" value="RecQ_Zn_bind"/>
    <property type="match status" value="1"/>
</dbReference>
<sequence length="831" mass="92718">MTQEAGPSRSVSMPSSTPAVPRAYPNLQTATQLKRTLSFPREFRRTASRQEDCLRVLKSTFKKPDFRGRQREIMEAAVRGADVLVVAPTGMGKSLCFQVPAVADHHGITVVISPLLSLMKNQVDALRGYGVKVHLLSSESTMEERQEIEKDLASGHPLARLLYLTPEALFSRHFLKSLRRVVTQRELRRLVIDEAHCISEWGSSFRPEYRKLGFFRETFPNVPIMALTASATARVQKDILQSLKMDPKYLYRCVEPFNRTNLYYEVRYRPEPDHDRLEDVKAYILALHKRAPPNIENPAKRSIVSGIIYCRSKALCDAVAEFLSGNGIKARPFYRGLKGYTLDDTLQKWLSGDIDCVVATIAFGMGIDKPDVRYVVHFDLPKSFEGYYQETGRAGRDGRIAKCLLYYSREDAWRLRRLVMMEEGRKKKGKEKESSETDDDLHSGLDSFKTVQHFAEDTKTCRHIAICRYFGEKIDEQDPAITELYCRKMCDVCANPEKVALRASNLTEDVVVASQVPKRKECDLDSLAPVNTVNFYNLDIRQALAPTREETITSTKQTVAAGPTPQPAPPKILPIPQVNPYAAAVAASIPARRPFGLSSNTNRPVPPPARKQPTYTIVENPLPKAAKKMKTVETSPYAASPSLAANGTFKKPATLKPFKTPFATTQPSGVQPATVQRAKTRLTQSSSLDIMFDEGELEVLAQCSQKIGVSLRNAGLKSVIKALGRAMTPENWLRLLGAATDSMLKAQDKNKAILVAAKDSEYDILCMSVTPDGYSTRIEELVSAIDSASAWNALLTRQDSLDDAEDDEVITLRALEKNLLAYCNKASRRSS</sequence>
<dbReference type="SMART" id="SM00487">
    <property type="entry name" value="DEXDc"/>
    <property type="match status" value="1"/>
</dbReference>
<evidence type="ECO:0000256" key="2">
    <source>
        <dbReference type="ARBA" id="ARBA00022741"/>
    </source>
</evidence>
<evidence type="ECO:0000256" key="7">
    <source>
        <dbReference type="RuleBase" id="RU364117"/>
    </source>
</evidence>
<dbReference type="FunFam" id="3.40.50.300:FF:001389">
    <property type="entry name" value="ATP-dependent DNA helicase RecQ"/>
    <property type="match status" value="1"/>
</dbReference>
<keyword evidence="12" id="KW-1185">Reference proteome</keyword>
<comment type="subcellular location">
    <subcellularLocation>
        <location evidence="7">Nucleus</location>
    </subcellularLocation>
</comment>
<feature type="domain" description="Helicase C-terminal" evidence="10">
    <location>
        <begin position="279"/>
        <end position="442"/>
    </location>
</feature>
<evidence type="ECO:0000313" key="11">
    <source>
        <dbReference type="EMBL" id="GHJ89818.1"/>
    </source>
</evidence>
<organism evidence="11 12">
    <name type="scientific">Naganishia liquefaciens</name>
    <dbReference type="NCBI Taxonomy" id="104408"/>
    <lineage>
        <taxon>Eukaryota</taxon>
        <taxon>Fungi</taxon>
        <taxon>Dikarya</taxon>
        <taxon>Basidiomycota</taxon>
        <taxon>Agaricomycotina</taxon>
        <taxon>Tremellomycetes</taxon>
        <taxon>Filobasidiales</taxon>
        <taxon>Filobasidiaceae</taxon>
        <taxon>Naganishia</taxon>
    </lineage>
</organism>
<dbReference type="Pfam" id="PF00270">
    <property type="entry name" value="DEAD"/>
    <property type="match status" value="1"/>
</dbReference>
<dbReference type="Gene3D" id="3.40.50.300">
    <property type="entry name" value="P-loop containing nucleotide triphosphate hydrolases"/>
    <property type="match status" value="2"/>
</dbReference>
<reference evidence="11" key="1">
    <citation type="submission" date="2020-07" db="EMBL/GenBank/DDBJ databases">
        <title>Draft Genome Sequence of a Deep-Sea Yeast, Naganishia (Cryptococcus) liquefaciens strain N6.</title>
        <authorList>
            <person name="Han Y.W."/>
            <person name="Kajitani R."/>
            <person name="Morimoto H."/>
            <person name="Parhat M."/>
            <person name="Tsubouchi H."/>
            <person name="Bakenova O."/>
            <person name="Ogata M."/>
            <person name="Argunhan B."/>
            <person name="Aoki R."/>
            <person name="Kajiwara S."/>
            <person name="Itoh T."/>
            <person name="Iwasaki H."/>
        </authorList>
    </citation>
    <scope>NUCLEOTIDE SEQUENCE</scope>
    <source>
        <strain evidence="11">N6</strain>
    </source>
</reference>
<keyword evidence="7" id="KW-0539">Nucleus</keyword>
<feature type="region of interest" description="Disordered" evidence="8">
    <location>
        <begin position="1"/>
        <end position="24"/>
    </location>
</feature>
<dbReference type="InterPro" id="IPR027417">
    <property type="entry name" value="P-loop_NTPase"/>
</dbReference>
<comment type="catalytic activity">
    <reaction evidence="6 7">
        <text>Couples ATP hydrolysis with the unwinding of duplex DNA by translocating in the 3'-5' direction.</text>
        <dbReference type="EC" id="5.6.2.4"/>
    </reaction>
</comment>
<evidence type="ECO:0000259" key="10">
    <source>
        <dbReference type="PROSITE" id="PS51194"/>
    </source>
</evidence>
<feature type="compositionally biased region" description="Polar residues" evidence="8">
    <location>
        <begin position="1"/>
        <end position="18"/>
    </location>
</feature>
<dbReference type="GO" id="GO:0000724">
    <property type="term" value="P:double-strand break repair via homologous recombination"/>
    <property type="evidence" value="ECO:0007669"/>
    <property type="project" value="TreeGrafter"/>
</dbReference>
<protein>
    <recommendedName>
        <fullName evidence="7">ATP-dependent DNA helicase</fullName>
        <ecNumber evidence="7">5.6.2.4</ecNumber>
    </recommendedName>
</protein>
<proteinExistence type="inferred from homology"/>
<dbReference type="InterPro" id="IPR001650">
    <property type="entry name" value="Helicase_C-like"/>
</dbReference>
<dbReference type="GO" id="GO:0005524">
    <property type="term" value="F:ATP binding"/>
    <property type="evidence" value="ECO:0007669"/>
    <property type="project" value="UniProtKB-KW"/>
</dbReference>
<feature type="domain" description="Helicase ATP-binding" evidence="9">
    <location>
        <begin position="74"/>
        <end position="249"/>
    </location>
</feature>
<dbReference type="InterPro" id="IPR014001">
    <property type="entry name" value="Helicase_ATP-bd"/>
</dbReference>
<feature type="region of interest" description="Disordered" evidence="8">
    <location>
        <begin position="595"/>
        <end position="614"/>
    </location>
</feature>
<evidence type="ECO:0000256" key="1">
    <source>
        <dbReference type="ARBA" id="ARBA00005446"/>
    </source>
</evidence>